<organism evidence="1 2">
    <name type="scientific">Trichodelitschia bisporula</name>
    <dbReference type="NCBI Taxonomy" id="703511"/>
    <lineage>
        <taxon>Eukaryota</taxon>
        <taxon>Fungi</taxon>
        <taxon>Dikarya</taxon>
        <taxon>Ascomycota</taxon>
        <taxon>Pezizomycotina</taxon>
        <taxon>Dothideomycetes</taxon>
        <taxon>Dothideomycetes incertae sedis</taxon>
        <taxon>Phaeotrichales</taxon>
        <taxon>Phaeotrichaceae</taxon>
        <taxon>Trichodelitschia</taxon>
    </lineage>
</organism>
<dbReference type="Proteomes" id="UP000799640">
    <property type="component" value="Unassembled WGS sequence"/>
</dbReference>
<protein>
    <submittedName>
        <fullName evidence="1">Uncharacterized protein</fullName>
    </submittedName>
</protein>
<keyword evidence="2" id="KW-1185">Reference proteome</keyword>
<reference evidence="1" key="1">
    <citation type="journal article" date="2020" name="Stud. Mycol.">
        <title>101 Dothideomycetes genomes: a test case for predicting lifestyles and emergence of pathogens.</title>
        <authorList>
            <person name="Haridas S."/>
            <person name="Albert R."/>
            <person name="Binder M."/>
            <person name="Bloem J."/>
            <person name="Labutti K."/>
            <person name="Salamov A."/>
            <person name="Andreopoulos B."/>
            <person name="Baker S."/>
            <person name="Barry K."/>
            <person name="Bills G."/>
            <person name="Bluhm B."/>
            <person name="Cannon C."/>
            <person name="Castanera R."/>
            <person name="Culley D."/>
            <person name="Daum C."/>
            <person name="Ezra D."/>
            <person name="Gonzalez J."/>
            <person name="Henrissat B."/>
            <person name="Kuo A."/>
            <person name="Liang C."/>
            <person name="Lipzen A."/>
            <person name="Lutzoni F."/>
            <person name="Magnuson J."/>
            <person name="Mondo S."/>
            <person name="Nolan M."/>
            <person name="Ohm R."/>
            <person name="Pangilinan J."/>
            <person name="Park H.-J."/>
            <person name="Ramirez L."/>
            <person name="Alfaro M."/>
            <person name="Sun H."/>
            <person name="Tritt A."/>
            <person name="Yoshinaga Y."/>
            <person name="Zwiers L.-H."/>
            <person name="Turgeon B."/>
            <person name="Goodwin S."/>
            <person name="Spatafora J."/>
            <person name="Crous P."/>
            <person name="Grigoriev I."/>
        </authorList>
    </citation>
    <scope>NUCLEOTIDE SEQUENCE</scope>
    <source>
        <strain evidence="1">CBS 262.69</strain>
    </source>
</reference>
<dbReference type="EMBL" id="ML996688">
    <property type="protein sequence ID" value="KAF2404240.1"/>
    <property type="molecule type" value="Genomic_DNA"/>
</dbReference>
<dbReference type="AlphaFoldDB" id="A0A6G1I7H5"/>
<name>A0A6G1I7H5_9PEZI</name>
<sequence>MRLLMTVVNVNGRQGGSTGLVILRALLLLSSTHQHKAGVFYLARKRDFFEEAGAFFHLLRVFLAFRRYLAELRRIPQHRLAGHSGVGREGHRCIDILIVGVFLASLYVYGDARVHLKGLVGSRFGRAGNRICFSGACLKGYRMLEMCVHCGREQQRVGHGTKMEAFGDGEMKAHFSCIIHQDFPLLCLSERSLVQ</sequence>
<evidence type="ECO:0000313" key="1">
    <source>
        <dbReference type="EMBL" id="KAF2404240.1"/>
    </source>
</evidence>
<proteinExistence type="predicted"/>
<accession>A0A6G1I7H5</accession>
<gene>
    <name evidence="1" type="ORF">EJ06DRAFT_193207</name>
</gene>
<evidence type="ECO:0000313" key="2">
    <source>
        <dbReference type="Proteomes" id="UP000799640"/>
    </source>
</evidence>